<evidence type="ECO:0000313" key="2">
    <source>
        <dbReference type="EMBL" id="NVD28777.1"/>
    </source>
</evidence>
<keyword evidence="1" id="KW-0472">Membrane</keyword>
<dbReference type="InterPro" id="IPR018895">
    <property type="entry name" value="DUF2474"/>
</dbReference>
<protein>
    <submittedName>
        <fullName evidence="2">DUF2474 family protein</fullName>
    </submittedName>
</protein>
<dbReference type="Pfam" id="PF10617">
    <property type="entry name" value="DUF2474"/>
    <property type="match status" value="1"/>
</dbReference>
<dbReference type="Proteomes" id="UP000652427">
    <property type="component" value="Unassembled WGS sequence"/>
</dbReference>
<accession>A0ABX2N513</accession>
<keyword evidence="3" id="KW-1185">Reference proteome</keyword>
<keyword evidence="1" id="KW-1133">Transmembrane helix</keyword>
<comment type="caution">
    <text evidence="2">The sequence shown here is derived from an EMBL/GenBank/DDBJ whole genome shotgun (WGS) entry which is preliminary data.</text>
</comment>
<feature type="transmembrane region" description="Helical" evidence="1">
    <location>
        <begin position="26"/>
        <end position="47"/>
    </location>
</feature>
<evidence type="ECO:0000313" key="3">
    <source>
        <dbReference type="Proteomes" id="UP000652427"/>
    </source>
</evidence>
<proteinExistence type="predicted"/>
<sequence>MAFDPLSTNGKSADDAPLPKRLLWMMAYWAMGVLAIGTVGFFIRLWIKT</sequence>
<gene>
    <name evidence="2" type="ORF">HUO14_12825</name>
</gene>
<name>A0ABX2N513_9SPHN</name>
<dbReference type="RefSeq" id="WP_176280244.1">
    <property type="nucleotide sequence ID" value="NZ_JABWMH010000004.1"/>
</dbReference>
<organism evidence="2 3">
    <name type="scientific">Parasphingorhabdus flavimaris</name>
    <dbReference type="NCBI Taxonomy" id="266812"/>
    <lineage>
        <taxon>Bacteria</taxon>
        <taxon>Pseudomonadati</taxon>
        <taxon>Pseudomonadota</taxon>
        <taxon>Alphaproteobacteria</taxon>
        <taxon>Sphingomonadales</taxon>
        <taxon>Sphingomonadaceae</taxon>
        <taxon>Parasphingorhabdus</taxon>
    </lineage>
</organism>
<reference evidence="2 3" key="1">
    <citation type="submission" date="2020-06" db="EMBL/GenBank/DDBJ databases">
        <authorList>
            <person name="Kim S.-J."/>
            <person name="Park S.-J."/>
        </authorList>
    </citation>
    <scope>NUCLEOTIDE SEQUENCE [LARGE SCALE GENOMIC DNA]</scope>
    <source>
        <strain evidence="2 3">SW-151</strain>
    </source>
</reference>
<evidence type="ECO:0000256" key="1">
    <source>
        <dbReference type="SAM" id="Phobius"/>
    </source>
</evidence>
<dbReference type="EMBL" id="JABWMH010000004">
    <property type="protein sequence ID" value="NVD28777.1"/>
    <property type="molecule type" value="Genomic_DNA"/>
</dbReference>
<keyword evidence="1" id="KW-0812">Transmembrane</keyword>